<evidence type="ECO:0000256" key="4">
    <source>
        <dbReference type="ARBA" id="ARBA00023163"/>
    </source>
</evidence>
<dbReference type="Proteomes" id="UP001589692">
    <property type="component" value="Unassembled WGS sequence"/>
</dbReference>
<evidence type="ECO:0000256" key="2">
    <source>
        <dbReference type="ARBA" id="ARBA00023015"/>
    </source>
</evidence>
<gene>
    <name evidence="6" type="ORF">ACFFP0_01790</name>
</gene>
<dbReference type="SUPFAM" id="SSF46785">
    <property type="entry name" value="Winged helix' DNA-binding domain"/>
    <property type="match status" value="1"/>
</dbReference>
<dbReference type="RefSeq" id="WP_377255230.1">
    <property type="nucleotide sequence ID" value="NZ_JBHMAA010000003.1"/>
</dbReference>
<sequence length="298" mass="33193">MKVSSQQIAAFTEVFRQRSVSDAASVLGITQSAVTQHLAKLEQRVGSTLFIRYRTGLEPTKAAQELFLLTDRIDVLEKLVAEKVNAYSSLFDGNLSIIANAPRPAMPLIARFKQNHPGVKVTFALLSWTKTMERLAARDVDIAIITEPDEIPGMFQQELTRNPFVAMLRCEHPLAAQQSVTMAELANEVMILPEDGSLTQRELTRASLASGIRFANAIQMTTYAVMKEAVLHGLGVGIFLEDSVFPSREFVFRPVRELEKTFGTYVVTTKDKTDLKLVRAFLDECDDSVRAMVPDLQK</sequence>
<comment type="caution">
    <text evidence="6">The sequence shown here is derived from an EMBL/GenBank/DDBJ whole genome shotgun (WGS) entry which is preliminary data.</text>
</comment>
<dbReference type="SUPFAM" id="SSF53850">
    <property type="entry name" value="Periplasmic binding protein-like II"/>
    <property type="match status" value="1"/>
</dbReference>
<protein>
    <submittedName>
        <fullName evidence="6">LysR family transcriptional regulator</fullName>
    </submittedName>
</protein>
<dbReference type="Gene3D" id="1.10.10.10">
    <property type="entry name" value="Winged helix-like DNA-binding domain superfamily/Winged helix DNA-binding domain"/>
    <property type="match status" value="1"/>
</dbReference>
<dbReference type="InterPro" id="IPR005119">
    <property type="entry name" value="LysR_subst-bd"/>
</dbReference>
<dbReference type="InterPro" id="IPR050950">
    <property type="entry name" value="HTH-type_LysR_regulators"/>
</dbReference>
<proteinExistence type="inferred from homology"/>
<dbReference type="CDD" id="cd05466">
    <property type="entry name" value="PBP2_LTTR_substrate"/>
    <property type="match status" value="1"/>
</dbReference>
<dbReference type="Pfam" id="PF03466">
    <property type="entry name" value="LysR_substrate"/>
    <property type="match status" value="1"/>
</dbReference>
<name>A0ABV6AAF7_9HYPH</name>
<dbReference type="EMBL" id="JBHMAA010000003">
    <property type="protein sequence ID" value="MFB9947556.1"/>
    <property type="molecule type" value="Genomic_DNA"/>
</dbReference>
<dbReference type="PANTHER" id="PTHR30419">
    <property type="entry name" value="HTH-TYPE TRANSCRIPTIONAL REGULATOR YBHD"/>
    <property type="match status" value="1"/>
</dbReference>
<accession>A0ABV6AAF7</accession>
<keyword evidence="4" id="KW-0804">Transcription</keyword>
<feature type="domain" description="HTH lysR-type" evidence="5">
    <location>
        <begin position="3"/>
        <end position="60"/>
    </location>
</feature>
<dbReference type="PRINTS" id="PR00039">
    <property type="entry name" value="HTHLYSR"/>
</dbReference>
<evidence type="ECO:0000256" key="1">
    <source>
        <dbReference type="ARBA" id="ARBA00009437"/>
    </source>
</evidence>
<dbReference type="InterPro" id="IPR036390">
    <property type="entry name" value="WH_DNA-bd_sf"/>
</dbReference>
<evidence type="ECO:0000259" key="5">
    <source>
        <dbReference type="PROSITE" id="PS50931"/>
    </source>
</evidence>
<keyword evidence="3" id="KW-0238">DNA-binding</keyword>
<dbReference type="PROSITE" id="PS50931">
    <property type="entry name" value="HTH_LYSR"/>
    <property type="match status" value="1"/>
</dbReference>
<evidence type="ECO:0000313" key="6">
    <source>
        <dbReference type="EMBL" id="MFB9947556.1"/>
    </source>
</evidence>
<evidence type="ECO:0000313" key="7">
    <source>
        <dbReference type="Proteomes" id="UP001589692"/>
    </source>
</evidence>
<reference evidence="6 7" key="1">
    <citation type="submission" date="2024-09" db="EMBL/GenBank/DDBJ databases">
        <authorList>
            <person name="Sun Q."/>
            <person name="Mori K."/>
        </authorList>
    </citation>
    <scope>NUCLEOTIDE SEQUENCE [LARGE SCALE GENOMIC DNA]</scope>
    <source>
        <strain evidence="6 7">TBRC 4938</strain>
    </source>
</reference>
<comment type="similarity">
    <text evidence="1">Belongs to the LysR transcriptional regulatory family.</text>
</comment>
<dbReference type="InterPro" id="IPR036388">
    <property type="entry name" value="WH-like_DNA-bd_sf"/>
</dbReference>
<keyword evidence="2" id="KW-0805">Transcription regulation</keyword>
<dbReference type="Gene3D" id="3.40.190.290">
    <property type="match status" value="1"/>
</dbReference>
<evidence type="ECO:0000256" key="3">
    <source>
        <dbReference type="ARBA" id="ARBA00023125"/>
    </source>
</evidence>
<organism evidence="6 7">
    <name type="scientific">Rhizobium puerariae</name>
    <dbReference type="NCBI Taxonomy" id="1585791"/>
    <lineage>
        <taxon>Bacteria</taxon>
        <taxon>Pseudomonadati</taxon>
        <taxon>Pseudomonadota</taxon>
        <taxon>Alphaproteobacteria</taxon>
        <taxon>Hyphomicrobiales</taxon>
        <taxon>Rhizobiaceae</taxon>
        <taxon>Rhizobium/Agrobacterium group</taxon>
        <taxon>Rhizobium</taxon>
    </lineage>
</organism>
<dbReference type="InterPro" id="IPR000847">
    <property type="entry name" value="LysR_HTH_N"/>
</dbReference>
<dbReference type="Pfam" id="PF00126">
    <property type="entry name" value="HTH_1"/>
    <property type="match status" value="1"/>
</dbReference>
<keyword evidence="7" id="KW-1185">Reference proteome</keyword>